<dbReference type="InterPro" id="IPR036390">
    <property type="entry name" value="WH_DNA-bd_sf"/>
</dbReference>
<protein>
    <submittedName>
        <fullName evidence="2">Lrp/AsnC family transcriptional regulator</fullName>
    </submittedName>
</protein>
<dbReference type="InterPro" id="IPR019887">
    <property type="entry name" value="Tscrpt_reg_AsnC/Lrp_C"/>
</dbReference>
<dbReference type="AlphaFoldDB" id="A0A9D2G9T0"/>
<accession>A0A9D2G9T0</accession>
<evidence type="ECO:0000259" key="1">
    <source>
        <dbReference type="Pfam" id="PF01037"/>
    </source>
</evidence>
<reference evidence="2" key="2">
    <citation type="submission" date="2021-04" db="EMBL/GenBank/DDBJ databases">
        <authorList>
            <person name="Gilroy R."/>
        </authorList>
    </citation>
    <scope>NUCLEOTIDE SEQUENCE</scope>
    <source>
        <strain evidence="2">CHK196-3914</strain>
    </source>
</reference>
<organism evidence="2 3">
    <name type="scientific">Candidatus Mediterraneibacter stercoravium</name>
    <dbReference type="NCBI Taxonomy" id="2838685"/>
    <lineage>
        <taxon>Bacteria</taxon>
        <taxon>Bacillati</taxon>
        <taxon>Bacillota</taxon>
        <taxon>Clostridia</taxon>
        <taxon>Lachnospirales</taxon>
        <taxon>Lachnospiraceae</taxon>
        <taxon>Mediterraneibacter</taxon>
    </lineage>
</organism>
<dbReference type="GO" id="GO:0043565">
    <property type="term" value="F:sequence-specific DNA binding"/>
    <property type="evidence" value="ECO:0007669"/>
    <property type="project" value="TreeGrafter"/>
</dbReference>
<name>A0A9D2G9T0_9FIRM</name>
<dbReference type="PANTHER" id="PTHR30154">
    <property type="entry name" value="LEUCINE-RESPONSIVE REGULATORY PROTEIN"/>
    <property type="match status" value="1"/>
</dbReference>
<reference evidence="2" key="1">
    <citation type="journal article" date="2021" name="PeerJ">
        <title>Extensive microbial diversity within the chicken gut microbiome revealed by metagenomics and culture.</title>
        <authorList>
            <person name="Gilroy R."/>
            <person name="Ravi A."/>
            <person name="Getino M."/>
            <person name="Pursley I."/>
            <person name="Horton D.L."/>
            <person name="Alikhan N.F."/>
            <person name="Baker D."/>
            <person name="Gharbi K."/>
            <person name="Hall N."/>
            <person name="Watson M."/>
            <person name="Adriaenssens E.M."/>
            <person name="Foster-Nyarko E."/>
            <person name="Jarju S."/>
            <person name="Secka A."/>
            <person name="Antonio M."/>
            <person name="Oren A."/>
            <person name="Chaudhuri R.R."/>
            <person name="La Ragione R."/>
            <person name="Hildebrand F."/>
            <person name="Pallen M.J."/>
        </authorList>
    </citation>
    <scope>NUCLEOTIDE SEQUENCE</scope>
    <source>
        <strain evidence="2">CHK196-3914</strain>
    </source>
</reference>
<feature type="domain" description="Transcription regulator AsnC/Lrp ligand binding" evidence="1">
    <location>
        <begin position="74"/>
        <end position="147"/>
    </location>
</feature>
<dbReference type="Pfam" id="PF01037">
    <property type="entry name" value="AsnC_trans_reg"/>
    <property type="match status" value="1"/>
</dbReference>
<dbReference type="Gene3D" id="3.30.70.920">
    <property type="match status" value="1"/>
</dbReference>
<dbReference type="Proteomes" id="UP000824116">
    <property type="component" value="Unassembled WGS sequence"/>
</dbReference>
<gene>
    <name evidence="2" type="ORF">H9723_05970</name>
</gene>
<dbReference type="GO" id="GO:0005829">
    <property type="term" value="C:cytosol"/>
    <property type="evidence" value="ECO:0007669"/>
    <property type="project" value="TreeGrafter"/>
</dbReference>
<dbReference type="InterPro" id="IPR036388">
    <property type="entry name" value="WH-like_DNA-bd_sf"/>
</dbReference>
<dbReference type="PANTHER" id="PTHR30154:SF34">
    <property type="entry name" value="TRANSCRIPTIONAL REGULATOR AZLB"/>
    <property type="match status" value="1"/>
</dbReference>
<evidence type="ECO:0000313" key="2">
    <source>
        <dbReference type="EMBL" id="HIZ74771.1"/>
    </source>
</evidence>
<dbReference type="EMBL" id="DXAY01000140">
    <property type="protein sequence ID" value="HIZ74771.1"/>
    <property type="molecule type" value="Genomic_DNA"/>
</dbReference>
<dbReference type="Gene3D" id="1.10.10.10">
    <property type="entry name" value="Winged helix-like DNA-binding domain superfamily/Winged helix DNA-binding domain"/>
    <property type="match status" value="1"/>
</dbReference>
<dbReference type="GO" id="GO:0043200">
    <property type="term" value="P:response to amino acid"/>
    <property type="evidence" value="ECO:0007669"/>
    <property type="project" value="TreeGrafter"/>
</dbReference>
<dbReference type="SUPFAM" id="SSF54909">
    <property type="entry name" value="Dimeric alpha+beta barrel"/>
    <property type="match status" value="1"/>
</dbReference>
<sequence length="169" mass="19551">MEINEKKEALRLEILKYIEKHSRVELGELAVLLGVEETDVANEMAEMEKEKIICGYHTLIDWDKTGVEMVTALIEVRVTPQRDRGFDRIAERIYNYPEVYAVYLISGSYDLLVTLEGRTLKEVSRFVSEKLSPIDEVISTATHFILKKYKDHGTIMVPKKESERMLVMP</sequence>
<dbReference type="SMART" id="SM00344">
    <property type="entry name" value="HTH_ASNC"/>
    <property type="match status" value="1"/>
</dbReference>
<dbReference type="SUPFAM" id="SSF46785">
    <property type="entry name" value="Winged helix' DNA-binding domain"/>
    <property type="match status" value="1"/>
</dbReference>
<dbReference type="InterPro" id="IPR019888">
    <property type="entry name" value="Tscrpt_reg_AsnC-like"/>
</dbReference>
<comment type="caution">
    <text evidence="2">The sequence shown here is derived from an EMBL/GenBank/DDBJ whole genome shotgun (WGS) entry which is preliminary data.</text>
</comment>
<dbReference type="InterPro" id="IPR011008">
    <property type="entry name" value="Dimeric_a/b-barrel"/>
</dbReference>
<evidence type="ECO:0000313" key="3">
    <source>
        <dbReference type="Proteomes" id="UP000824116"/>
    </source>
</evidence>
<proteinExistence type="predicted"/>